<evidence type="ECO:0000313" key="2">
    <source>
        <dbReference type="EMBL" id="KAL3275367.1"/>
    </source>
</evidence>
<dbReference type="Proteomes" id="UP001516400">
    <property type="component" value="Unassembled WGS sequence"/>
</dbReference>
<evidence type="ECO:0000256" key="1">
    <source>
        <dbReference type="SAM" id="MobiDB-lite"/>
    </source>
</evidence>
<keyword evidence="3" id="KW-1185">Reference proteome</keyword>
<dbReference type="EMBL" id="JABFTP020000083">
    <property type="protein sequence ID" value="KAL3275367.1"/>
    <property type="molecule type" value="Genomic_DNA"/>
</dbReference>
<dbReference type="AlphaFoldDB" id="A0ABD2NA38"/>
<sequence length="216" mass="24297">MKFQSVPSVRAETIEVGRVDLNCFNRDDKLRRKGQTVRAAFADPRPPRTREPVPAFKPGGVLWNPKLYYAIVEGQEPVSTGGRDEKKTNLSESKNDEVSPTDSLVERPRTYSANSEELSSSEKSSSNENMSIIPKFVRQSSRRILKPVHYPFATPTPKSELVNFYRECSHAPPLVSLSETTPSIKDITEQLVAFEMKAKEFDEMVKSLCDSPDSDN</sequence>
<reference evidence="2 3" key="1">
    <citation type="journal article" date="2021" name="BMC Biol.">
        <title>Horizontally acquired antibacterial genes associated with adaptive radiation of ladybird beetles.</title>
        <authorList>
            <person name="Li H.S."/>
            <person name="Tang X.F."/>
            <person name="Huang Y.H."/>
            <person name="Xu Z.Y."/>
            <person name="Chen M.L."/>
            <person name="Du X.Y."/>
            <person name="Qiu B.Y."/>
            <person name="Chen P.T."/>
            <person name="Zhang W."/>
            <person name="Slipinski A."/>
            <person name="Escalona H.E."/>
            <person name="Waterhouse R.M."/>
            <person name="Zwick A."/>
            <person name="Pang H."/>
        </authorList>
    </citation>
    <scope>NUCLEOTIDE SEQUENCE [LARGE SCALE GENOMIC DNA]</scope>
    <source>
        <strain evidence="2">SYSU2018</strain>
    </source>
</reference>
<gene>
    <name evidence="2" type="ORF">HHI36_020134</name>
</gene>
<comment type="caution">
    <text evidence="2">The sequence shown here is derived from an EMBL/GenBank/DDBJ whole genome shotgun (WGS) entry which is preliminary data.</text>
</comment>
<evidence type="ECO:0000313" key="3">
    <source>
        <dbReference type="Proteomes" id="UP001516400"/>
    </source>
</evidence>
<name>A0ABD2NA38_9CUCU</name>
<feature type="region of interest" description="Disordered" evidence="1">
    <location>
        <begin position="78"/>
        <end position="130"/>
    </location>
</feature>
<accession>A0ABD2NA38</accession>
<proteinExistence type="predicted"/>
<organism evidence="2 3">
    <name type="scientific">Cryptolaemus montrouzieri</name>
    <dbReference type="NCBI Taxonomy" id="559131"/>
    <lineage>
        <taxon>Eukaryota</taxon>
        <taxon>Metazoa</taxon>
        <taxon>Ecdysozoa</taxon>
        <taxon>Arthropoda</taxon>
        <taxon>Hexapoda</taxon>
        <taxon>Insecta</taxon>
        <taxon>Pterygota</taxon>
        <taxon>Neoptera</taxon>
        <taxon>Endopterygota</taxon>
        <taxon>Coleoptera</taxon>
        <taxon>Polyphaga</taxon>
        <taxon>Cucujiformia</taxon>
        <taxon>Coccinelloidea</taxon>
        <taxon>Coccinellidae</taxon>
        <taxon>Scymninae</taxon>
        <taxon>Scymnini</taxon>
        <taxon>Cryptolaemus</taxon>
    </lineage>
</organism>
<feature type="region of interest" description="Disordered" evidence="1">
    <location>
        <begin position="35"/>
        <end position="56"/>
    </location>
</feature>
<feature type="compositionally biased region" description="Basic and acidic residues" evidence="1">
    <location>
        <begin position="82"/>
        <end position="97"/>
    </location>
</feature>
<feature type="compositionally biased region" description="Low complexity" evidence="1">
    <location>
        <begin position="112"/>
        <end position="130"/>
    </location>
</feature>
<protein>
    <submittedName>
        <fullName evidence="2">Uncharacterized protein</fullName>
    </submittedName>
</protein>